<reference evidence="3" key="1">
    <citation type="submission" date="2018-02" db="EMBL/GenBank/DDBJ databases">
        <authorList>
            <person name="Cohen D.B."/>
            <person name="Kent A.D."/>
        </authorList>
    </citation>
    <scope>NUCLEOTIDE SEQUENCE</scope>
</reference>
<proteinExistence type="predicted"/>
<feature type="coiled-coil region" evidence="1">
    <location>
        <begin position="232"/>
        <end position="301"/>
    </location>
</feature>
<organism evidence="3">
    <name type="scientific">Fagus sylvatica</name>
    <name type="common">Beechnut</name>
    <dbReference type="NCBI Taxonomy" id="28930"/>
    <lineage>
        <taxon>Eukaryota</taxon>
        <taxon>Viridiplantae</taxon>
        <taxon>Streptophyta</taxon>
        <taxon>Embryophyta</taxon>
        <taxon>Tracheophyta</taxon>
        <taxon>Spermatophyta</taxon>
        <taxon>Magnoliopsida</taxon>
        <taxon>eudicotyledons</taxon>
        <taxon>Gunneridae</taxon>
        <taxon>Pentapetalae</taxon>
        <taxon>rosids</taxon>
        <taxon>fabids</taxon>
        <taxon>Fagales</taxon>
        <taxon>Fagaceae</taxon>
        <taxon>Fagus</taxon>
    </lineage>
</organism>
<gene>
    <name evidence="3" type="ORF">FSB_LOCUS40235</name>
</gene>
<sequence length="417" mass="46640">MGTAVLMDKLGLKLIVHDITYVYRLQKTGRNQYTLVARNSDRKLVTGLPNSSKGRDEDFLVITGNWQNPLISCPLIPGELVPESSEASPPPPPPGFFQGEDVIRKRKRGEKEDDEAAGHISHKKKHRNNESKIPWSCEFSVEGRPVDEEDLIVKGNEARAWGGQVADAVGKALLLTRDMRIWQEDSSECLFENLKRDLFLLPVIAETERLLHESLEENDRLKDFEKKASTMMQAAESKHKSAEVGLMTAERQVVELKAKLDREYKTSSQLWVEVGELKNAVNEARKGAQKAEEEAQAYYDQGFDEAANSLKSQLANECNKHFLQGWCMALDKAGVDDASELYDLGSRHQPFRVNSPEEREGREGVKGSMDLESHEALREPKAVEDLGDLEADGQAPVVEIREGEDGSDGEDTLNVVD</sequence>
<name>A0A2N9HKU8_FAGSY</name>
<dbReference type="EMBL" id="OIVN01003597">
    <property type="protein sequence ID" value="SPD12353.1"/>
    <property type="molecule type" value="Genomic_DNA"/>
</dbReference>
<evidence type="ECO:0000256" key="1">
    <source>
        <dbReference type="SAM" id="Coils"/>
    </source>
</evidence>
<accession>A0A2N9HKU8</accession>
<feature type="compositionally biased region" description="Basic and acidic residues" evidence="2">
    <location>
        <begin position="355"/>
        <end position="384"/>
    </location>
</feature>
<keyword evidence="1" id="KW-0175">Coiled coil</keyword>
<feature type="region of interest" description="Disordered" evidence="2">
    <location>
        <begin position="107"/>
        <end position="129"/>
    </location>
</feature>
<protein>
    <submittedName>
        <fullName evidence="3">Uncharacterized protein</fullName>
    </submittedName>
</protein>
<dbReference type="AlphaFoldDB" id="A0A2N9HKU8"/>
<evidence type="ECO:0000256" key="2">
    <source>
        <dbReference type="SAM" id="MobiDB-lite"/>
    </source>
</evidence>
<feature type="region of interest" description="Disordered" evidence="2">
    <location>
        <begin position="349"/>
        <end position="417"/>
    </location>
</feature>
<evidence type="ECO:0000313" key="3">
    <source>
        <dbReference type="EMBL" id="SPD12353.1"/>
    </source>
</evidence>